<dbReference type="Gene3D" id="3.30.420.10">
    <property type="entry name" value="Ribonuclease H-like superfamily/Ribonuclease H"/>
    <property type="match status" value="1"/>
</dbReference>
<protein>
    <submittedName>
        <fullName evidence="1">Uncharacterized protein</fullName>
    </submittedName>
</protein>
<dbReference type="InterPro" id="IPR052929">
    <property type="entry name" value="RNase_H-like_EbsB-rel"/>
</dbReference>
<evidence type="ECO:0000313" key="2">
    <source>
        <dbReference type="Proteomes" id="UP001396334"/>
    </source>
</evidence>
<dbReference type="InterPro" id="IPR002156">
    <property type="entry name" value="RNaseH_domain"/>
</dbReference>
<gene>
    <name evidence="1" type="ORF">V6N11_013583</name>
</gene>
<dbReference type="PANTHER" id="PTHR47074:SF61">
    <property type="entry name" value="RNASE H TYPE-1 DOMAIN-CONTAINING PROTEIN"/>
    <property type="match status" value="1"/>
</dbReference>
<reference evidence="1 2" key="1">
    <citation type="journal article" date="2024" name="G3 (Bethesda)">
        <title>Genome assembly of Hibiscus sabdariffa L. provides insights into metabolisms of medicinal natural products.</title>
        <authorList>
            <person name="Kim T."/>
        </authorList>
    </citation>
    <scope>NUCLEOTIDE SEQUENCE [LARGE SCALE GENOMIC DNA]</scope>
    <source>
        <strain evidence="1">TK-2024</strain>
        <tissue evidence="1">Old leaves</tissue>
    </source>
</reference>
<keyword evidence="2" id="KW-1185">Reference proteome</keyword>
<dbReference type="InterPro" id="IPR036397">
    <property type="entry name" value="RNaseH_sf"/>
</dbReference>
<name>A0ABR1ZLN6_9ROSI</name>
<dbReference type="Proteomes" id="UP001396334">
    <property type="component" value="Unassembled WGS sequence"/>
</dbReference>
<dbReference type="EMBL" id="JBBPBN010000891">
    <property type="protein sequence ID" value="KAK8481544.1"/>
    <property type="molecule type" value="Genomic_DNA"/>
</dbReference>
<dbReference type="CDD" id="cd06222">
    <property type="entry name" value="RNase_H_like"/>
    <property type="match status" value="1"/>
</dbReference>
<evidence type="ECO:0000313" key="1">
    <source>
        <dbReference type="EMBL" id="KAK8481544.1"/>
    </source>
</evidence>
<dbReference type="InterPro" id="IPR044730">
    <property type="entry name" value="RNase_H-like_dom_plant"/>
</dbReference>
<accession>A0ABR1ZLN6</accession>
<proteinExistence type="predicted"/>
<dbReference type="PANTHER" id="PTHR47074">
    <property type="entry name" value="BNAC02G40300D PROTEIN"/>
    <property type="match status" value="1"/>
</dbReference>
<sequence length="114" mass="12961">MEEAYACIDVLKSARDLGFITVIIERDSLTIINKVNCSGIDRSLLRAHTKQVNDMRAFFSSLSFSYVGHSCNMVAHLLAREVRGSRGPRFWIEEVPPLVEQAALKEKWWVNPPI</sequence>
<dbReference type="Pfam" id="PF13456">
    <property type="entry name" value="RVT_3"/>
    <property type="match status" value="1"/>
</dbReference>
<organism evidence="1 2">
    <name type="scientific">Hibiscus sabdariffa</name>
    <name type="common">roselle</name>
    <dbReference type="NCBI Taxonomy" id="183260"/>
    <lineage>
        <taxon>Eukaryota</taxon>
        <taxon>Viridiplantae</taxon>
        <taxon>Streptophyta</taxon>
        <taxon>Embryophyta</taxon>
        <taxon>Tracheophyta</taxon>
        <taxon>Spermatophyta</taxon>
        <taxon>Magnoliopsida</taxon>
        <taxon>eudicotyledons</taxon>
        <taxon>Gunneridae</taxon>
        <taxon>Pentapetalae</taxon>
        <taxon>rosids</taxon>
        <taxon>malvids</taxon>
        <taxon>Malvales</taxon>
        <taxon>Malvaceae</taxon>
        <taxon>Malvoideae</taxon>
        <taxon>Hibiscus</taxon>
    </lineage>
</organism>
<comment type="caution">
    <text evidence="1">The sequence shown here is derived from an EMBL/GenBank/DDBJ whole genome shotgun (WGS) entry which is preliminary data.</text>
</comment>